<evidence type="ECO:0000313" key="6">
    <source>
        <dbReference type="Proteomes" id="UP000014400"/>
    </source>
</evidence>
<protein>
    <submittedName>
        <fullName evidence="5">Uncharacterized protein</fullName>
    </submittedName>
</protein>
<dbReference type="Proteomes" id="UP000014400">
    <property type="component" value="Unassembled WGS sequence"/>
</dbReference>
<dbReference type="PANTHER" id="PTHR30332">
    <property type="entry name" value="PROBABLE GENERAL SECRETION PATHWAY PROTEIN D"/>
    <property type="match status" value="1"/>
</dbReference>
<feature type="domain" description="Pilus formation protein N-terminal" evidence="4">
    <location>
        <begin position="36"/>
        <end position="103"/>
    </location>
</feature>
<organism evidence="5 6">
    <name type="scientific">Sutterella wadsworthensis HGA0223</name>
    <dbReference type="NCBI Taxonomy" id="1203554"/>
    <lineage>
        <taxon>Bacteria</taxon>
        <taxon>Pseudomonadati</taxon>
        <taxon>Pseudomonadota</taxon>
        <taxon>Betaproteobacteria</taxon>
        <taxon>Burkholderiales</taxon>
        <taxon>Sutterellaceae</taxon>
        <taxon>Sutterella</taxon>
    </lineage>
</organism>
<evidence type="ECO:0000256" key="2">
    <source>
        <dbReference type="SAM" id="SignalP"/>
    </source>
</evidence>
<reference evidence="5 6" key="1">
    <citation type="submission" date="2013-04" db="EMBL/GenBank/DDBJ databases">
        <title>The Genome Sequence of Sutterella wadsworthensis HGA0223.</title>
        <authorList>
            <consortium name="The Broad Institute Genomics Platform"/>
            <person name="Earl A."/>
            <person name="Ward D."/>
            <person name="Feldgarden M."/>
            <person name="Gevers D."/>
            <person name="Schmidt T.M."/>
            <person name="Dover J."/>
            <person name="Dai D."/>
            <person name="Walker B."/>
            <person name="Young S."/>
            <person name="Zeng Q."/>
            <person name="Gargeya S."/>
            <person name="Fitzgerald M."/>
            <person name="Haas B."/>
            <person name="Abouelleil A."/>
            <person name="Allen A.W."/>
            <person name="Alvarado L."/>
            <person name="Arachchi H.M."/>
            <person name="Berlin A.M."/>
            <person name="Chapman S.B."/>
            <person name="Gainer-Dewar J."/>
            <person name="Goldberg J."/>
            <person name="Griggs A."/>
            <person name="Gujja S."/>
            <person name="Hansen M."/>
            <person name="Howarth C."/>
            <person name="Imamovic A."/>
            <person name="Ireland A."/>
            <person name="Larimer J."/>
            <person name="McCowan C."/>
            <person name="Murphy C."/>
            <person name="Pearson M."/>
            <person name="Poon T.W."/>
            <person name="Priest M."/>
            <person name="Roberts A."/>
            <person name="Saif S."/>
            <person name="Shea T."/>
            <person name="Sisk P."/>
            <person name="Sykes S."/>
            <person name="Wortman J."/>
            <person name="Nusbaum C."/>
            <person name="Birren B."/>
        </authorList>
    </citation>
    <scope>NUCLEOTIDE SEQUENCE [LARGE SCALE GENOMIC DNA]</scope>
    <source>
        <strain evidence="5 6">HGA0223</strain>
    </source>
</reference>
<keyword evidence="6" id="KW-1185">Reference proteome</keyword>
<dbReference type="PRINTS" id="PR00811">
    <property type="entry name" value="BCTERIALGSPD"/>
</dbReference>
<evidence type="ECO:0000259" key="4">
    <source>
        <dbReference type="Pfam" id="PF13629"/>
    </source>
</evidence>
<dbReference type="PANTHER" id="PTHR30332:SF17">
    <property type="entry name" value="TYPE IV PILIATION SYSTEM PROTEIN DR_0774-RELATED"/>
    <property type="match status" value="1"/>
</dbReference>
<dbReference type="EMBL" id="ATCF01000005">
    <property type="protein sequence ID" value="EPE01092.1"/>
    <property type="molecule type" value="Genomic_DNA"/>
</dbReference>
<sequence>MPPFSRLRTCVLAAAFSLTAAGALTAAPQQHAPDAHMSVSLYQGKALSFNEQIGAVFVAQPSIASYQVVGNRKVVVFGSYPGKTSLMVLGTDGRTLYNGLVEVAYDVSSMEMALKSSFPKLKLQLVALNDGVAVRGKVETAQEAANVVAFLDAMLQVNPQQAQMAAADVSAAGQEGQQEKSGAATGTGTLGARIGKIINQLTVTTPNQVTVRVRFAEVNRKLSDQLGFKWKGSYSGSRGGITFGSADNPIISNPNNSLGHLFDPATMAARFTFGSLFDAMASEELVSILAEPNLTVVSGETASFLAGGQIPFQSSDGDGGFDIEFKDYGVLLSITPTILSGNRISLRLRPEVSERSDSNGIQFMGSTQPGFIVRRAESTIELASGQSFAIAGLLKNDFSNTVNKIPGIADLPIIGALARSKAFERGETELVIVATAYISTPSGEPYTIPNEEMYVPTIFERYFMDADPQVSSGTALKTARKPSFVSEKYRLDSAPVVKPQPSAAAPSGKTSPADLVSEFIY</sequence>
<dbReference type="STRING" id="1203554.HMPREF1476_00402"/>
<comment type="similarity">
    <text evidence="1">Belongs to the bacterial secretin family.</text>
</comment>
<dbReference type="InterPro" id="IPR050810">
    <property type="entry name" value="Bact_Secretion_Sys_Channel"/>
</dbReference>
<dbReference type="Pfam" id="PF13629">
    <property type="entry name" value="T2SS-T3SS_pil_N"/>
    <property type="match status" value="1"/>
</dbReference>
<dbReference type="GO" id="GO:0015627">
    <property type="term" value="C:type II protein secretion system complex"/>
    <property type="evidence" value="ECO:0007669"/>
    <property type="project" value="TreeGrafter"/>
</dbReference>
<accession>S3BL79</accession>
<dbReference type="AlphaFoldDB" id="S3BL79"/>
<dbReference type="InterPro" id="IPR004846">
    <property type="entry name" value="T2SS/T3SS_dom"/>
</dbReference>
<keyword evidence="2" id="KW-0732">Signal</keyword>
<feature type="signal peptide" evidence="2">
    <location>
        <begin position="1"/>
        <end position="26"/>
    </location>
</feature>
<gene>
    <name evidence="5" type="ORF">HMPREF1476_00402</name>
</gene>
<proteinExistence type="inferred from homology"/>
<evidence type="ECO:0000259" key="3">
    <source>
        <dbReference type="Pfam" id="PF00263"/>
    </source>
</evidence>
<feature type="chain" id="PRO_5004506343" evidence="2">
    <location>
        <begin position="27"/>
        <end position="521"/>
    </location>
</feature>
<dbReference type="InterPro" id="IPR032789">
    <property type="entry name" value="T2SS-T3SS_pil_N"/>
</dbReference>
<dbReference type="RefSeq" id="WP_016473800.1">
    <property type="nucleotide sequence ID" value="NZ_KE150480.1"/>
</dbReference>
<comment type="caution">
    <text evidence="5">The sequence shown here is derived from an EMBL/GenBank/DDBJ whole genome shotgun (WGS) entry which is preliminary data.</text>
</comment>
<evidence type="ECO:0000313" key="5">
    <source>
        <dbReference type="EMBL" id="EPE01092.1"/>
    </source>
</evidence>
<dbReference type="eggNOG" id="COG4964">
    <property type="taxonomic scope" value="Bacteria"/>
</dbReference>
<dbReference type="InterPro" id="IPR001775">
    <property type="entry name" value="GspD/PilQ"/>
</dbReference>
<evidence type="ECO:0000256" key="1">
    <source>
        <dbReference type="RuleBase" id="RU004003"/>
    </source>
</evidence>
<dbReference type="HOGENOM" id="CLU_017952_2_0_4"/>
<dbReference type="GO" id="GO:0009306">
    <property type="term" value="P:protein secretion"/>
    <property type="evidence" value="ECO:0007669"/>
    <property type="project" value="InterPro"/>
</dbReference>
<feature type="domain" description="Type II/III secretion system secretin-like" evidence="3">
    <location>
        <begin position="279"/>
        <end position="438"/>
    </location>
</feature>
<dbReference type="PATRIC" id="fig|1203554.3.peg.384"/>
<dbReference type="Pfam" id="PF00263">
    <property type="entry name" value="Secretin"/>
    <property type="match status" value="1"/>
</dbReference>
<name>S3BL79_9BURK</name>